<evidence type="ECO:0000256" key="1">
    <source>
        <dbReference type="SAM" id="Coils"/>
    </source>
</evidence>
<protein>
    <submittedName>
        <fullName evidence="3">UV RADIATION RESISTANCE-ASSOCIATED GENE PROTEIN</fullName>
    </submittedName>
</protein>
<dbReference type="PANTHER" id="PTHR15157:SF24">
    <property type="entry name" value="VACUOLAR PROTEIN SORTING 38"/>
    <property type="match status" value="1"/>
</dbReference>
<dbReference type="PANTHER" id="PTHR15157">
    <property type="entry name" value="UV RADIATION RESISTANCE-ASSOCIATED GENE PROTEIN"/>
    <property type="match status" value="1"/>
</dbReference>
<dbReference type="GO" id="GO:0000323">
    <property type="term" value="C:lytic vacuole"/>
    <property type="evidence" value="ECO:0007669"/>
    <property type="project" value="TreeGrafter"/>
</dbReference>
<feature type="region of interest" description="Disordered" evidence="2">
    <location>
        <begin position="1"/>
        <end position="20"/>
    </location>
</feature>
<reference evidence="3" key="2">
    <citation type="journal article" date="2023" name="Int. J. Mol. Sci.">
        <title>De Novo Assembly and Annotation of 11 Diverse Shrub Willow (Salix) Genomes Reveals Novel Gene Organization in Sex-Linked Regions.</title>
        <authorList>
            <person name="Hyden B."/>
            <person name="Feng K."/>
            <person name="Yates T.B."/>
            <person name="Jawdy S."/>
            <person name="Cereghino C."/>
            <person name="Smart L.B."/>
            <person name="Muchero W."/>
        </authorList>
    </citation>
    <scope>NUCLEOTIDE SEQUENCE</scope>
    <source>
        <tissue evidence="3">Shoot tip</tissue>
    </source>
</reference>
<evidence type="ECO:0000313" key="4">
    <source>
        <dbReference type="Proteomes" id="UP001151752"/>
    </source>
</evidence>
<evidence type="ECO:0000313" key="3">
    <source>
        <dbReference type="EMBL" id="KAJ6691201.1"/>
    </source>
</evidence>
<organism evidence="3 4">
    <name type="scientific">Salix koriyanagi</name>
    <dbReference type="NCBI Taxonomy" id="2511006"/>
    <lineage>
        <taxon>Eukaryota</taxon>
        <taxon>Viridiplantae</taxon>
        <taxon>Streptophyta</taxon>
        <taxon>Embryophyta</taxon>
        <taxon>Tracheophyta</taxon>
        <taxon>Spermatophyta</taxon>
        <taxon>Magnoliopsida</taxon>
        <taxon>eudicotyledons</taxon>
        <taxon>Gunneridae</taxon>
        <taxon>Pentapetalae</taxon>
        <taxon>rosids</taxon>
        <taxon>fabids</taxon>
        <taxon>Malpighiales</taxon>
        <taxon>Salicaceae</taxon>
        <taxon>Saliceae</taxon>
        <taxon>Salix</taxon>
    </lineage>
</organism>
<name>A0A9Q0PN12_9ROSI</name>
<dbReference type="GO" id="GO:0005768">
    <property type="term" value="C:endosome"/>
    <property type="evidence" value="ECO:0007669"/>
    <property type="project" value="TreeGrafter"/>
</dbReference>
<dbReference type="Proteomes" id="UP001151752">
    <property type="component" value="Chromosome 17"/>
</dbReference>
<reference evidence="3" key="1">
    <citation type="submission" date="2022-11" db="EMBL/GenBank/DDBJ databases">
        <authorList>
            <person name="Hyden B.L."/>
            <person name="Feng K."/>
            <person name="Yates T."/>
            <person name="Jawdy S."/>
            <person name="Smart L.B."/>
            <person name="Muchero W."/>
        </authorList>
    </citation>
    <scope>NUCLEOTIDE SEQUENCE</scope>
    <source>
        <tissue evidence="3">Shoot tip</tissue>
    </source>
</reference>
<accession>A0A9Q0PN12</accession>
<dbReference type="GO" id="GO:0035493">
    <property type="term" value="P:SNARE complex assembly"/>
    <property type="evidence" value="ECO:0007669"/>
    <property type="project" value="TreeGrafter"/>
</dbReference>
<keyword evidence="4" id="KW-1185">Reference proteome</keyword>
<gene>
    <name evidence="3" type="ORF">OIU74_015819</name>
</gene>
<dbReference type="AlphaFoldDB" id="A0A9Q0PN12"/>
<feature type="coiled-coil region" evidence="1">
    <location>
        <begin position="46"/>
        <end position="94"/>
    </location>
</feature>
<evidence type="ECO:0000256" key="2">
    <source>
        <dbReference type="SAM" id="MobiDB-lite"/>
    </source>
</evidence>
<proteinExistence type="predicted"/>
<dbReference type="GO" id="GO:0000149">
    <property type="term" value="F:SNARE binding"/>
    <property type="evidence" value="ECO:0007669"/>
    <property type="project" value="TreeGrafter"/>
</dbReference>
<dbReference type="EMBL" id="JAPFFM010000018">
    <property type="protein sequence ID" value="KAJ6691201.1"/>
    <property type="molecule type" value="Genomic_DNA"/>
</dbReference>
<keyword evidence="1" id="KW-0175">Coiled coil</keyword>
<sequence>MEPDRILSSDPSTSKSKSIESEKAEIIEWEDYEHEVARLWSLSSALNESKQKKQNFEQKLRSLIQVKEEALSRLNELEDMKERVEARKLVIERIKGQSKVAADNSTKEEEGLSSEVRSLLVAGTALSVASKQLQESRRLLAGERGYVRLTKLQKKLRLRQQYMISQVSLLYPIKISAGPSEEQELESFPSSSTGNYVGSKPVNQGSLTILGLNLTMAPFTKMSFFTDKKEVQRSASALGYVAHAVSLIAYYLEAPLRYPIRLGGSNSYIIDFAPSVEATPSDLLSSTLSTANIKPVEFPLFLEGQDTTRAAYAVFLLNKDLEQLLNYIGVRSLGPRHVLANLKELTRTIQSAEFLDT</sequence>
<comment type="caution">
    <text evidence="3">The sequence shown here is derived from an EMBL/GenBank/DDBJ whole genome shotgun (WGS) entry which is preliminary data.</text>
</comment>